<feature type="domain" description="ABC transporter" evidence="13">
    <location>
        <begin position="593"/>
        <end position="825"/>
    </location>
</feature>
<dbReference type="RefSeq" id="WP_125227756.1">
    <property type="nucleotide sequence ID" value="NZ_RQYT01000012.1"/>
</dbReference>
<dbReference type="EMBL" id="RQYT01000012">
    <property type="protein sequence ID" value="RRD49754.1"/>
    <property type="molecule type" value="Genomic_DNA"/>
</dbReference>
<dbReference type="InterPro" id="IPR036640">
    <property type="entry name" value="ABC1_TM_sf"/>
</dbReference>
<comment type="caution">
    <text evidence="16">The sequence shown here is derived from an EMBL/GenBank/DDBJ whole genome shotgun (WGS) entry which is preliminary data.</text>
</comment>
<dbReference type="PANTHER" id="PTHR43394">
    <property type="entry name" value="ATP-DEPENDENT PERMEASE MDL1, MITOCHONDRIAL"/>
    <property type="match status" value="1"/>
</dbReference>
<feature type="transmembrane region" description="Helical" evidence="12">
    <location>
        <begin position="278"/>
        <end position="300"/>
    </location>
</feature>
<evidence type="ECO:0000256" key="2">
    <source>
        <dbReference type="ARBA" id="ARBA00004651"/>
    </source>
</evidence>
<evidence type="ECO:0000256" key="7">
    <source>
        <dbReference type="ARBA" id="ARBA00022840"/>
    </source>
</evidence>
<dbReference type="Pfam" id="PF00664">
    <property type="entry name" value="ABC_membrane"/>
    <property type="match status" value="1"/>
</dbReference>
<dbReference type="Pfam" id="PF08021">
    <property type="entry name" value="FAD_binding_9"/>
    <property type="match status" value="1"/>
</dbReference>
<evidence type="ECO:0000256" key="4">
    <source>
        <dbReference type="ARBA" id="ARBA00022692"/>
    </source>
</evidence>
<dbReference type="GO" id="GO:0016887">
    <property type="term" value="F:ATP hydrolysis activity"/>
    <property type="evidence" value="ECO:0007669"/>
    <property type="project" value="InterPro"/>
</dbReference>
<feature type="domain" description="ABC transmembrane type-1" evidence="14">
    <location>
        <begin position="282"/>
        <end position="563"/>
    </location>
</feature>
<organism evidence="16 17">
    <name type="scientific">Arachnia propionica</name>
    <dbReference type="NCBI Taxonomy" id="1750"/>
    <lineage>
        <taxon>Bacteria</taxon>
        <taxon>Bacillati</taxon>
        <taxon>Actinomycetota</taxon>
        <taxon>Actinomycetes</taxon>
        <taxon>Propionibacteriales</taxon>
        <taxon>Propionibacteriaceae</taxon>
        <taxon>Arachnia</taxon>
    </lineage>
</organism>
<dbReference type="InterPro" id="IPR027417">
    <property type="entry name" value="P-loop_NTPase"/>
</dbReference>
<evidence type="ECO:0000259" key="14">
    <source>
        <dbReference type="PROSITE" id="PS50929"/>
    </source>
</evidence>
<evidence type="ECO:0000313" key="17">
    <source>
        <dbReference type="Proteomes" id="UP000280935"/>
    </source>
</evidence>
<dbReference type="Pfam" id="PF04954">
    <property type="entry name" value="SIP"/>
    <property type="match status" value="1"/>
</dbReference>
<evidence type="ECO:0000259" key="15">
    <source>
        <dbReference type="PROSITE" id="PS51384"/>
    </source>
</evidence>
<dbReference type="GO" id="GO:0016491">
    <property type="term" value="F:oxidoreductase activity"/>
    <property type="evidence" value="ECO:0007669"/>
    <property type="project" value="InterPro"/>
</dbReference>
<dbReference type="OrthoDB" id="3291337at2"/>
<comment type="cofactor">
    <cofactor evidence="1">
        <name>FAD</name>
        <dbReference type="ChEBI" id="CHEBI:57692"/>
    </cofactor>
</comment>
<dbReference type="InterPro" id="IPR003593">
    <property type="entry name" value="AAA+_ATPase"/>
</dbReference>
<keyword evidence="4 12" id="KW-0812">Transmembrane</keyword>
<dbReference type="PROSITE" id="PS50893">
    <property type="entry name" value="ABC_TRANSPORTER_2"/>
    <property type="match status" value="1"/>
</dbReference>
<protein>
    <recommendedName>
        <fullName evidence="11">Mycobactin import ATP-binding/permease protein IrtA</fullName>
    </recommendedName>
</protein>
<keyword evidence="5" id="KW-0547">Nucleotide-binding</keyword>
<dbReference type="PROSITE" id="PS00211">
    <property type="entry name" value="ABC_TRANSPORTER_1"/>
    <property type="match status" value="1"/>
</dbReference>
<dbReference type="PROSITE" id="PS50929">
    <property type="entry name" value="ABC_TM1F"/>
    <property type="match status" value="1"/>
</dbReference>
<evidence type="ECO:0000256" key="8">
    <source>
        <dbReference type="ARBA" id="ARBA00022989"/>
    </source>
</evidence>
<evidence type="ECO:0000256" key="1">
    <source>
        <dbReference type="ARBA" id="ARBA00001974"/>
    </source>
</evidence>
<sequence>MGKGLQGAVLRTLGAKEHVLTVTGREQRAEHFIRVFLHSDSLLNPDGEAPGNWVRAWFPDPDGGGKQFQRGYTLAWTSPATGEFAIDFVVHHPMGPASYWATTCEPGDQIVAMRFGEEPFALLDPAPKGYLFLGDLASYPAIHALATSIPPEHPVVVYLEQHDERDVGLPLPEGPNITAQWVEELPDGQGLAQAIAGQDWTGWYAWVTAESLATRRARIPLEREHELNKATLHAQAYWVKGRAMGKSRVLQEAAEEQEAKPVSPQPVASEKILAPTRVALTIGGVIQGLLSLLQLVPFILFAEVARAFLRGADVDEFLTLGLIAVIVMGVAALGTTGLLFGMHLYDARFAAALRGRLMDKLSSLPLGWFARRRTVDVKSLVSDDVTALHYVVTHAVLDLVAAVVAPVATLIYLFYVQWRLALVLLVPLGVFLFVMVRISRRDAEKTAIVQQNSAVASGQAQTFLNTLDQARVYGSKAVVDLPGTLRRSGDFVAQWQAETGLMKIQAVMINRPMTTLGLLVLAGWAFTTAGWMPPSDLVIFLVIGTSCGSQLLGITSSINVLVQSFASRDALEWLLSTPELEHATGRRAPSGHVHFSGVGFGYGAEPKVLSSFDLELERGTVTALVGPSGAGKSTVAALLARLWDPQEGGISIDGVDLREMTSDQLYGKVAILLQDVQLLRASVRDNIALTRPEATDDEIRAAAAAAQIHERIMRLPQGYDTVVDNGRLSGGERQRIGIARALLADTPVVILDEATAAADPDSEWAIRQGLDALLKGRTVLMIAHRLHTVQQADRIVVLQQGKVAESGTHAELLQRDGVYVKLWQASVGKGER</sequence>
<keyword evidence="6" id="KW-0274">FAD</keyword>
<evidence type="ECO:0000256" key="9">
    <source>
        <dbReference type="ARBA" id="ARBA00023136"/>
    </source>
</evidence>
<dbReference type="SUPFAM" id="SSF63380">
    <property type="entry name" value="Riboflavin synthase domain-like"/>
    <property type="match status" value="1"/>
</dbReference>
<dbReference type="PROSITE" id="PS51384">
    <property type="entry name" value="FAD_FR"/>
    <property type="match status" value="1"/>
</dbReference>
<dbReference type="InterPro" id="IPR017938">
    <property type="entry name" value="Riboflavin_synthase-like_b-brl"/>
</dbReference>
<dbReference type="Gene3D" id="3.40.50.300">
    <property type="entry name" value="P-loop containing nucleotide triphosphate hydrolases"/>
    <property type="match status" value="1"/>
</dbReference>
<evidence type="ECO:0000256" key="3">
    <source>
        <dbReference type="ARBA" id="ARBA00022630"/>
    </source>
</evidence>
<dbReference type="GO" id="GO:0005524">
    <property type="term" value="F:ATP binding"/>
    <property type="evidence" value="ECO:0007669"/>
    <property type="project" value="UniProtKB-KW"/>
</dbReference>
<dbReference type="InterPro" id="IPR007037">
    <property type="entry name" value="SIP_rossman_dom"/>
</dbReference>
<feature type="transmembrane region" description="Helical" evidence="12">
    <location>
        <begin position="388"/>
        <end position="414"/>
    </location>
</feature>
<comment type="subunit">
    <text evidence="10">Forms a heterodimer with IrtB.</text>
</comment>
<keyword evidence="7 16" id="KW-0067">ATP-binding</keyword>
<keyword evidence="3" id="KW-0285">Flavoprotein</keyword>
<accession>A0A3P1WT66</accession>
<gene>
    <name evidence="16" type="ORF">EII35_07030</name>
</gene>
<comment type="subcellular location">
    <subcellularLocation>
        <location evidence="2">Cell membrane</location>
        <topology evidence="2">Multi-pass membrane protein</topology>
    </subcellularLocation>
</comment>
<dbReference type="InterPro" id="IPR039421">
    <property type="entry name" value="Type_1_exporter"/>
</dbReference>
<dbReference type="FunFam" id="3.40.50.300:FF:000218">
    <property type="entry name" value="Multidrug ABC transporter ATP-binding protein"/>
    <property type="match status" value="1"/>
</dbReference>
<evidence type="ECO:0000256" key="11">
    <source>
        <dbReference type="ARBA" id="ARBA00023488"/>
    </source>
</evidence>
<dbReference type="Gene3D" id="1.20.1560.10">
    <property type="entry name" value="ABC transporter type 1, transmembrane domain"/>
    <property type="match status" value="1"/>
</dbReference>
<proteinExistence type="predicted"/>
<dbReference type="Gene3D" id="2.40.30.10">
    <property type="entry name" value="Translation factors"/>
    <property type="match status" value="1"/>
</dbReference>
<dbReference type="PANTHER" id="PTHR43394:SF1">
    <property type="entry name" value="ATP-BINDING CASSETTE SUB-FAMILY B MEMBER 10, MITOCHONDRIAL"/>
    <property type="match status" value="1"/>
</dbReference>
<dbReference type="SUPFAM" id="SSF52540">
    <property type="entry name" value="P-loop containing nucleoside triphosphate hydrolases"/>
    <property type="match status" value="1"/>
</dbReference>
<dbReference type="GO" id="GO:0015421">
    <property type="term" value="F:ABC-type oligopeptide transporter activity"/>
    <property type="evidence" value="ECO:0007669"/>
    <property type="project" value="TreeGrafter"/>
</dbReference>
<feature type="domain" description="FAD-binding FR-type" evidence="15">
    <location>
        <begin position="15"/>
        <end position="126"/>
    </location>
</feature>
<dbReference type="Pfam" id="PF00005">
    <property type="entry name" value="ABC_tran"/>
    <property type="match status" value="1"/>
</dbReference>
<feature type="transmembrane region" description="Helical" evidence="12">
    <location>
        <begin position="320"/>
        <end position="345"/>
    </location>
</feature>
<dbReference type="CDD" id="cd06193">
    <property type="entry name" value="siderophore_interacting"/>
    <property type="match status" value="1"/>
</dbReference>
<evidence type="ECO:0000256" key="12">
    <source>
        <dbReference type="SAM" id="Phobius"/>
    </source>
</evidence>
<keyword evidence="8 12" id="KW-1133">Transmembrane helix</keyword>
<dbReference type="SMART" id="SM00382">
    <property type="entry name" value="AAA"/>
    <property type="match status" value="1"/>
</dbReference>
<dbReference type="Gene3D" id="3.40.50.80">
    <property type="entry name" value="Nucleotide-binding domain of ferredoxin-NADP reductase (FNR) module"/>
    <property type="match status" value="1"/>
</dbReference>
<dbReference type="InterPro" id="IPR003439">
    <property type="entry name" value="ABC_transporter-like_ATP-bd"/>
</dbReference>
<reference evidence="16 17" key="1">
    <citation type="submission" date="2018-11" db="EMBL/GenBank/DDBJ databases">
        <title>Genomes From Bacteria Associated with the Canine Oral Cavity: a Test Case for Automated Genome-Based Taxonomic Assignment.</title>
        <authorList>
            <person name="Coil D.A."/>
            <person name="Jospin G."/>
            <person name="Darling A.E."/>
            <person name="Wallis C."/>
            <person name="Davis I.J."/>
            <person name="Harris S."/>
            <person name="Eisen J.A."/>
            <person name="Holcombe L.J."/>
            <person name="O'Flynn C."/>
        </authorList>
    </citation>
    <scope>NUCLEOTIDE SEQUENCE [LARGE SCALE GENOMIC DNA]</scope>
    <source>
        <strain evidence="16 17">OH2822_COT-296</strain>
    </source>
</reference>
<evidence type="ECO:0000256" key="10">
    <source>
        <dbReference type="ARBA" id="ARBA00023467"/>
    </source>
</evidence>
<dbReference type="InterPro" id="IPR039261">
    <property type="entry name" value="FNR_nucleotide-bd"/>
</dbReference>
<dbReference type="SUPFAM" id="SSF90123">
    <property type="entry name" value="ABC transporter transmembrane region"/>
    <property type="match status" value="1"/>
</dbReference>
<dbReference type="InterPro" id="IPR011527">
    <property type="entry name" value="ABC1_TM_dom"/>
</dbReference>
<keyword evidence="9 12" id="KW-0472">Membrane</keyword>
<dbReference type="InterPro" id="IPR017871">
    <property type="entry name" value="ABC_transporter-like_CS"/>
</dbReference>
<evidence type="ECO:0000259" key="13">
    <source>
        <dbReference type="PROSITE" id="PS50893"/>
    </source>
</evidence>
<dbReference type="InterPro" id="IPR017927">
    <property type="entry name" value="FAD-bd_FR_type"/>
</dbReference>
<evidence type="ECO:0000313" key="16">
    <source>
        <dbReference type="EMBL" id="RRD49754.1"/>
    </source>
</evidence>
<dbReference type="InterPro" id="IPR013113">
    <property type="entry name" value="SIP_FAD-bd"/>
</dbReference>
<dbReference type="AlphaFoldDB" id="A0A3P1WT66"/>
<name>A0A3P1WT66_9ACTN</name>
<evidence type="ECO:0000256" key="6">
    <source>
        <dbReference type="ARBA" id="ARBA00022827"/>
    </source>
</evidence>
<dbReference type="Proteomes" id="UP000280935">
    <property type="component" value="Unassembled WGS sequence"/>
</dbReference>
<dbReference type="GO" id="GO:0005886">
    <property type="term" value="C:plasma membrane"/>
    <property type="evidence" value="ECO:0007669"/>
    <property type="project" value="UniProtKB-SubCell"/>
</dbReference>
<evidence type="ECO:0000256" key="5">
    <source>
        <dbReference type="ARBA" id="ARBA00022741"/>
    </source>
</evidence>
<feature type="transmembrane region" description="Helical" evidence="12">
    <location>
        <begin position="420"/>
        <end position="438"/>
    </location>
</feature>